<dbReference type="EMBL" id="BSEC01000001">
    <property type="protein sequence ID" value="GLI94880.1"/>
    <property type="molecule type" value="Genomic_DNA"/>
</dbReference>
<dbReference type="Pfam" id="PF00440">
    <property type="entry name" value="TetR_N"/>
    <property type="match status" value="1"/>
</dbReference>
<dbReference type="PANTHER" id="PTHR30328:SF54">
    <property type="entry name" value="HTH-TYPE TRANSCRIPTIONAL REPRESSOR SCO4008"/>
    <property type="match status" value="1"/>
</dbReference>
<evidence type="ECO:0000313" key="4">
    <source>
        <dbReference type="EMBL" id="GLI94880.1"/>
    </source>
</evidence>
<dbReference type="RefSeq" id="WP_281805140.1">
    <property type="nucleotide sequence ID" value="NZ_BSEC01000001.1"/>
</dbReference>
<dbReference type="PANTHER" id="PTHR30328">
    <property type="entry name" value="TRANSCRIPTIONAL REPRESSOR"/>
    <property type="match status" value="1"/>
</dbReference>
<dbReference type="PROSITE" id="PS01081">
    <property type="entry name" value="HTH_TETR_1"/>
    <property type="match status" value="1"/>
</dbReference>
<dbReference type="InterPro" id="IPR023772">
    <property type="entry name" value="DNA-bd_HTH_TetR-type_CS"/>
</dbReference>
<dbReference type="Pfam" id="PF09209">
    <property type="entry name" value="CecR_C"/>
    <property type="match status" value="1"/>
</dbReference>
<protein>
    <submittedName>
        <fullName evidence="4">TetR family transcriptional regulator</fullName>
    </submittedName>
</protein>
<dbReference type="SUPFAM" id="SSF46689">
    <property type="entry name" value="Homeodomain-like"/>
    <property type="match status" value="1"/>
</dbReference>
<evidence type="ECO:0000259" key="3">
    <source>
        <dbReference type="PROSITE" id="PS50977"/>
    </source>
</evidence>
<reference evidence="4" key="1">
    <citation type="journal article" date="2023" name="Int. J. Syst. Evol. Microbiol.">
        <title>Methylocystis iwaonis sp. nov., a type II methane-oxidizing bacterium from surface soil of a rice paddy field in Japan, and emended description of the genus Methylocystis (ex Whittenbury et al. 1970) Bowman et al. 1993.</title>
        <authorList>
            <person name="Kaise H."/>
            <person name="Sawadogo J.B."/>
            <person name="Alam M.S."/>
            <person name="Ueno C."/>
            <person name="Dianou D."/>
            <person name="Shinjo R."/>
            <person name="Asakawa S."/>
        </authorList>
    </citation>
    <scope>NUCLEOTIDE SEQUENCE</scope>
    <source>
        <strain evidence="4">LMG27198</strain>
    </source>
</reference>
<dbReference type="InterPro" id="IPR001647">
    <property type="entry name" value="HTH_TetR"/>
</dbReference>
<dbReference type="GO" id="GO:0003677">
    <property type="term" value="F:DNA binding"/>
    <property type="evidence" value="ECO:0007669"/>
    <property type="project" value="UniProtKB-UniRule"/>
</dbReference>
<evidence type="ECO:0000256" key="2">
    <source>
        <dbReference type="PROSITE-ProRule" id="PRU00335"/>
    </source>
</evidence>
<dbReference type="PRINTS" id="PR00455">
    <property type="entry name" value="HTHTETR"/>
</dbReference>
<dbReference type="PROSITE" id="PS50977">
    <property type="entry name" value="HTH_TETR_2"/>
    <property type="match status" value="1"/>
</dbReference>
<dbReference type="InterPro" id="IPR009057">
    <property type="entry name" value="Homeodomain-like_sf"/>
</dbReference>
<keyword evidence="1 2" id="KW-0238">DNA-binding</keyword>
<dbReference type="SUPFAM" id="SSF48498">
    <property type="entry name" value="Tetracyclin repressor-like, C-terminal domain"/>
    <property type="match status" value="1"/>
</dbReference>
<sequence length="223" mass="24638">MREPAEQGQTASRATEATRAALLKAATLVFAERGYAGASVRQITQKAAANQAAINYHFGGKEQLYRAVLEAARDALANESALDADELDSMAPEVALKSYLRQFLAPLVKRDKVSRYMRIFTWEAVQGTEIFQAFIKDSPPRVFTLARRVVSRFLPPDASDTEVAIASLWLAQQPMFFVRDAERLASGPLGMKVDEAMLERLVDMLTRLSLGGLRSMRDAATEP</sequence>
<dbReference type="InterPro" id="IPR015292">
    <property type="entry name" value="Tscrpt_reg_YbiH_C"/>
</dbReference>
<gene>
    <name evidence="4" type="ORF">LMG27198_38720</name>
</gene>
<accession>A0A9W6LTM3</accession>
<evidence type="ECO:0000313" key="5">
    <source>
        <dbReference type="Proteomes" id="UP001144323"/>
    </source>
</evidence>
<comment type="caution">
    <text evidence="4">The sequence shown here is derived from an EMBL/GenBank/DDBJ whole genome shotgun (WGS) entry which is preliminary data.</text>
</comment>
<feature type="domain" description="HTH tetR-type" evidence="3">
    <location>
        <begin position="16"/>
        <end position="76"/>
    </location>
</feature>
<proteinExistence type="predicted"/>
<dbReference type="Proteomes" id="UP001144323">
    <property type="component" value="Unassembled WGS sequence"/>
</dbReference>
<dbReference type="AlphaFoldDB" id="A0A9W6LTM3"/>
<dbReference type="InterPro" id="IPR050109">
    <property type="entry name" value="HTH-type_TetR-like_transc_reg"/>
</dbReference>
<keyword evidence="5" id="KW-1185">Reference proteome</keyword>
<dbReference type="Gene3D" id="1.10.357.10">
    <property type="entry name" value="Tetracycline Repressor, domain 2"/>
    <property type="match status" value="1"/>
</dbReference>
<evidence type="ECO:0000256" key="1">
    <source>
        <dbReference type="ARBA" id="ARBA00023125"/>
    </source>
</evidence>
<name>A0A9W6LTM3_9HYPH</name>
<organism evidence="4 5">
    <name type="scientific">Methylocystis echinoides</name>
    <dbReference type="NCBI Taxonomy" id="29468"/>
    <lineage>
        <taxon>Bacteria</taxon>
        <taxon>Pseudomonadati</taxon>
        <taxon>Pseudomonadota</taxon>
        <taxon>Alphaproteobacteria</taxon>
        <taxon>Hyphomicrobiales</taxon>
        <taxon>Methylocystaceae</taxon>
        <taxon>Methylocystis</taxon>
    </lineage>
</organism>
<feature type="DNA-binding region" description="H-T-H motif" evidence="2">
    <location>
        <begin position="39"/>
        <end position="58"/>
    </location>
</feature>
<dbReference type="InterPro" id="IPR036271">
    <property type="entry name" value="Tet_transcr_reg_TetR-rel_C_sf"/>
</dbReference>